<organism evidence="2 3">
    <name type="scientific">Pseudoalteromonas byunsanensis</name>
    <dbReference type="NCBI Taxonomy" id="327939"/>
    <lineage>
        <taxon>Bacteria</taxon>
        <taxon>Pseudomonadati</taxon>
        <taxon>Pseudomonadota</taxon>
        <taxon>Gammaproteobacteria</taxon>
        <taxon>Alteromonadales</taxon>
        <taxon>Pseudoalteromonadaceae</taxon>
        <taxon>Pseudoalteromonas</taxon>
    </lineage>
</organism>
<protein>
    <submittedName>
        <fullName evidence="2">Uncharacterized protein</fullName>
    </submittedName>
</protein>
<dbReference type="Proteomes" id="UP000180253">
    <property type="component" value="Unassembled WGS sequence"/>
</dbReference>
<sequence length="235" mass="26738">MKIGNPAISQAQLNTTTQVSDRKKPISDELNIAAKQQHAQSDMNDDPALVNNQNLHDIEVTSVSVYEPERFAKVSQTLYFGELPSLFRGMQSHYQDFMSELEKSDPELAKLEWSFSIDEGGQLVVNGPISNENKAYLEEKLNENNELVQLAKQVPDVMMKGLAYDRGADGKANAWGKYDVNTENLKNILDFREVLDSTYTERDDISYFKDNFNTFEFAENVASQLKRKAEVKFSY</sequence>
<evidence type="ECO:0000313" key="3">
    <source>
        <dbReference type="Proteomes" id="UP000180253"/>
    </source>
</evidence>
<dbReference type="AlphaFoldDB" id="A0A1S1NBZ2"/>
<feature type="region of interest" description="Disordered" evidence="1">
    <location>
        <begin position="1"/>
        <end position="24"/>
    </location>
</feature>
<reference evidence="2 3" key="1">
    <citation type="submission" date="2016-10" db="EMBL/GenBank/DDBJ databases">
        <title>Pseudoalteromonas amylolytica sp. nov., isolated from the surface seawater.</title>
        <authorList>
            <person name="Wu Y.-H."/>
            <person name="Cheng H."/>
            <person name="Jin X.-B."/>
            <person name="Wang C.-S."/>
            <person name="Xu X.-W."/>
        </authorList>
    </citation>
    <scope>NUCLEOTIDE SEQUENCE [LARGE SCALE GENOMIC DNA]</scope>
    <source>
        <strain evidence="2 3">JCM 12483</strain>
    </source>
</reference>
<dbReference type="OrthoDB" id="6310938at2"/>
<gene>
    <name evidence="2" type="ORF">BIW53_03370</name>
</gene>
<dbReference type="EMBL" id="MNAN01000025">
    <property type="protein sequence ID" value="OHU96909.1"/>
    <property type="molecule type" value="Genomic_DNA"/>
</dbReference>
<evidence type="ECO:0000313" key="2">
    <source>
        <dbReference type="EMBL" id="OHU96909.1"/>
    </source>
</evidence>
<keyword evidence="3" id="KW-1185">Reference proteome</keyword>
<feature type="compositionally biased region" description="Polar residues" evidence="1">
    <location>
        <begin position="7"/>
        <end position="19"/>
    </location>
</feature>
<proteinExistence type="predicted"/>
<name>A0A1S1NBZ2_9GAMM</name>
<evidence type="ECO:0000256" key="1">
    <source>
        <dbReference type="SAM" id="MobiDB-lite"/>
    </source>
</evidence>
<dbReference type="RefSeq" id="WP_070990408.1">
    <property type="nucleotide sequence ID" value="NZ_CBCSHD010000020.1"/>
</dbReference>
<comment type="caution">
    <text evidence="2">The sequence shown here is derived from an EMBL/GenBank/DDBJ whole genome shotgun (WGS) entry which is preliminary data.</text>
</comment>
<accession>A0A1S1NBZ2</accession>